<evidence type="ECO:0000313" key="4">
    <source>
        <dbReference type="Proteomes" id="UP000440367"/>
    </source>
</evidence>
<evidence type="ECO:0000313" key="5">
    <source>
        <dbReference type="Proteomes" id="UP000476176"/>
    </source>
</evidence>
<protein>
    <submittedName>
        <fullName evidence="3">Uncharacterized protein</fullName>
    </submittedName>
</protein>
<accession>A0A6A3X338</accession>
<organism evidence="3 4">
    <name type="scientific">Phytophthora fragariae</name>
    <dbReference type="NCBI Taxonomy" id="53985"/>
    <lineage>
        <taxon>Eukaryota</taxon>
        <taxon>Sar</taxon>
        <taxon>Stramenopiles</taxon>
        <taxon>Oomycota</taxon>
        <taxon>Peronosporomycetes</taxon>
        <taxon>Peronosporales</taxon>
        <taxon>Peronosporaceae</taxon>
        <taxon>Phytophthora</taxon>
    </lineage>
</organism>
<reference evidence="3 4" key="1">
    <citation type="submission" date="2018-08" db="EMBL/GenBank/DDBJ databases">
        <title>Genomic investigation of the strawberry pathogen Phytophthora fragariae indicates pathogenicity is determined by transcriptional variation in three key races.</title>
        <authorList>
            <person name="Adams T.M."/>
            <person name="Armitage A.D."/>
            <person name="Sobczyk M.K."/>
            <person name="Bates H.J."/>
            <person name="Dunwell J.M."/>
            <person name="Nellist C.F."/>
            <person name="Harrison R.J."/>
        </authorList>
    </citation>
    <scope>NUCLEOTIDE SEQUENCE [LARGE SCALE GENOMIC DNA]</scope>
    <source>
        <strain evidence="3 4">BC-1</strain>
        <strain evidence="2 5">BC-23</strain>
    </source>
</reference>
<gene>
    <name evidence="3" type="ORF">PF002_g23300</name>
    <name evidence="2" type="ORF">PF004_g21281</name>
</gene>
<feature type="transmembrane region" description="Helical" evidence="1">
    <location>
        <begin position="35"/>
        <end position="58"/>
    </location>
</feature>
<proteinExistence type="predicted"/>
<dbReference type="EMBL" id="QXGC01001992">
    <property type="protein sequence ID" value="KAE9192523.1"/>
    <property type="molecule type" value="Genomic_DNA"/>
</dbReference>
<name>A0A6A3X338_9STRA</name>
<sequence length="437" mass="48194">MSSSMQLRAETECNFSTVKLSGDYTLDIGILRFRAIIVTAVMASAFTGVSLLFAGGGIQVASFRSGDLDAAGQKVLLDKYNGRLGSLTALVMKPLDVALSMLVAVAFLCLATKWSVYHENRRRYLMMAVIGVVGYLMNTGFNSLNLQVVSGKIHPRIISSDLALESVDHDSQDLDADGFLTTTMNASFRESTPGNSVLNTILRNLFVATEEVPTWCNHTDDYTNPFKNVLATYGFPPRSWQQRAPSRALEATGSLSMPMKAATFELPSDENLPMDVSIATNLAVYAMVVSDIFLGWWGFYKEAWGPESHAATGDNLGSLAMADYLNLTTPSSGNLHEVIVNYFEKAENASTSDELAKMEFSHFDLSETVAFDAFTIEIPTQKFGLQEDNSSVSNPFFKPLYAFSCNTKACIISDVFEYARTYDDSFETTVFKLWRYV</sequence>
<keyword evidence="1" id="KW-0472">Membrane</keyword>
<comment type="caution">
    <text evidence="3">The sequence shown here is derived from an EMBL/GenBank/DDBJ whole genome shotgun (WGS) entry which is preliminary data.</text>
</comment>
<dbReference type="AlphaFoldDB" id="A0A6A3X338"/>
<evidence type="ECO:0000256" key="1">
    <source>
        <dbReference type="SAM" id="Phobius"/>
    </source>
</evidence>
<keyword evidence="1" id="KW-1133">Transmembrane helix</keyword>
<dbReference type="Proteomes" id="UP000476176">
    <property type="component" value="Unassembled WGS sequence"/>
</dbReference>
<evidence type="ECO:0000313" key="2">
    <source>
        <dbReference type="EMBL" id="KAE9192523.1"/>
    </source>
</evidence>
<dbReference type="EMBL" id="QXGD01001987">
    <property type="protein sequence ID" value="KAE9195522.1"/>
    <property type="molecule type" value="Genomic_DNA"/>
</dbReference>
<keyword evidence="1" id="KW-0812">Transmembrane</keyword>
<feature type="transmembrane region" description="Helical" evidence="1">
    <location>
        <begin position="124"/>
        <end position="141"/>
    </location>
</feature>
<dbReference type="Proteomes" id="UP000440367">
    <property type="component" value="Unassembled WGS sequence"/>
</dbReference>
<feature type="transmembrane region" description="Helical" evidence="1">
    <location>
        <begin position="97"/>
        <end position="117"/>
    </location>
</feature>
<evidence type="ECO:0000313" key="3">
    <source>
        <dbReference type="EMBL" id="KAE9195522.1"/>
    </source>
</evidence>